<gene>
    <name evidence="1" type="ORF">PC_RS09615</name>
</gene>
<accession>A0A2P9HAK2</accession>
<name>A0A2P9HAK2_PARUW</name>
<evidence type="ECO:0000313" key="1">
    <source>
        <dbReference type="EMBL" id="SPJ31992.1"/>
    </source>
</evidence>
<keyword evidence="2" id="KW-1185">Reference proteome</keyword>
<reference evidence="1 2" key="1">
    <citation type="journal article" date="2004" name="Science">
        <title>Illuminating the evolutionary history of chlamydiae.</title>
        <authorList>
            <person name="Horn M."/>
            <person name="Collingro A."/>
            <person name="Schmitz-Esser S."/>
            <person name="Beier C.L."/>
            <person name="Purkhold U."/>
            <person name="Fartmann B."/>
            <person name="Brandt P."/>
            <person name="Nyakatura G.J."/>
            <person name="Droege M."/>
            <person name="Frishman D."/>
            <person name="Rattei T."/>
            <person name="Mewes H."/>
            <person name="Wagner M."/>
        </authorList>
    </citation>
    <scope>NUCLEOTIDE SEQUENCE [LARGE SCALE GENOMIC DNA]</scope>
    <source>
        <strain evidence="1 2">UWE25</strain>
    </source>
</reference>
<dbReference type="Proteomes" id="UP000000529">
    <property type="component" value="Chromosome"/>
</dbReference>
<organism evidence="1 2">
    <name type="scientific">Protochlamydia amoebophila (strain UWE25)</name>
    <dbReference type="NCBI Taxonomy" id="264201"/>
    <lineage>
        <taxon>Bacteria</taxon>
        <taxon>Pseudomonadati</taxon>
        <taxon>Chlamydiota</taxon>
        <taxon>Chlamydiia</taxon>
        <taxon>Parachlamydiales</taxon>
        <taxon>Parachlamydiaceae</taxon>
        <taxon>Candidatus Protochlamydia</taxon>
    </lineage>
</organism>
<dbReference type="KEGG" id="pcu:PC_RS09615"/>
<evidence type="ECO:0000313" key="2">
    <source>
        <dbReference type="Proteomes" id="UP000000529"/>
    </source>
</evidence>
<dbReference type="EMBL" id="BX908798">
    <property type="protein sequence ID" value="SPJ31992.1"/>
    <property type="molecule type" value="Genomic_DNA"/>
</dbReference>
<proteinExistence type="predicted"/>
<dbReference type="AlphaFoldDB" id="A0A2P9HAK2"/>
<sequence>MGLPFLAKVLEKHKQSLFENKANPKIPLNFNKAAGIAKERPYALLNEFNIDQEGNVCILN</sequence>
<protein>
    <submittedName>
        <fullName evidence="1">Uncharacterized protein</fullName>
    </submittedName>
</protein>